<comment type="caution">
    <text evidence="2">The sequence shown here is derived from an EMBL/GenBank/DDBJ whole genome shotgun (WGS) entry which is preliminary data.</text>
</comment>
<evidence type="ECO:0000313" key="3">
    <source>
        <dbReference type="Proteomes" id="UP001159363"/>
    </source>
</evidence>
<feature type="compositionally biased region" description="Basic residues" evidence="1">
    <location>
        <begin position="688"/>
        <end position="697"/>
    </location>
</feature>
<feature type="region of interest" description="Disordered" evidence="1">
    <location>
        <begin position="470"/>
        <end position="491"/>
    </location>
</feature>
<accession>A0ABQ9GC00</accession>
<gene>
    <name evidence="2" type="ORF">PR048_030553</name>
</gene>
<sequence>MADIKNHLRESHANQKFIQFLPKLLGRIYNNPSRPSVRPFVRHPSVHHVTNSQSEVAINPICPSVKTLGSSLTLLLPAYYRLTAKRGVSKELSSNHNSKRKELVFGAHLGGKRACWKTVFIGTAVVYWLDYSSPTWENLVRFPAGSLPDPRMWESCWTMPLVGGFSRRCLVPLATTFRRSCILTIASQDLVWLITVLTSPSRQKKMTEWISKQRQNGVSVSLMSACRFYDWLQGALSGLPRLASMFLDADWRTAFRHSLANDVIWLDAKSVKKPRIYEAYKTSLAVGIQRVGQTARRRCRLRKLLSPVTRSSYFSSERWNVRAVSTGSTLPGRSSQHSTPARRSSCPEWNRVRRLPLDIRLVRHALQDLELIINNHLAHTGSFVPSGRVIMEFFFWRQTVNKDTVFYWSLLSLNAILLVKKTPAFPYWPAANQCSAELTVFQPNVLSYVTGCTSHRVDFREWKMNENSPLRVGRTPASKVTKRGSDTGHTNAHALAPHRSYARGVQCFRRDASVCLLHVRQVGAVTFSEDYPGYARVRGRVEKQVFEKCSAADGNLNHPASTKTPPRLGQISDGNPLREAVHGYRQPVRGMPRLVYGPSRMPITFSWVSLGFCETRLASGGNNGGGGGRLLTELVQITDNAVEEGERITKEAASGVAMDHAVRRERQLWRRGACAPPDRARPTESPPPRRRHRRPSRHLPGVPVPVASRRRDMIPATTPASRHRNLRADDTGDNNTRHHRHVAPTRKALNLRAMLPLLRFPVQMRYFSVGISELAKLQCTLNCLVPILENCCVKCGSGATRVRVRFSGLGSTNDFRDEKKKKDKRKKKRTYLQLVKRRIQFRVAGREKLRLRISTLINRSVEDRIAARERQPAPRQSHFLADCRVAAHQPSLRALITPLRLRSKLAARPAKSLDLRCGLCVINAGAMMWERGWSNCCMMGGRGGVPPPFFLHANQLRRREKTVLIEGATSTCPPDESLRHSFWKVGHCYSESESSDDVELSTERGYRPLELQSCALDRNQLVLFHTTKHAVLTYIQLTTQNLNYNEILLSILTILASCSDGSFANESFKTNDSLSRATRELLFFGDSNRFMNDESYGSAIRSARSARTATVRRLGRDNKTANPGGKKPTTSGIVRHDPHLRKFGSEPAGDRTPVRTWWESDSLTAQHTDQRKRLAIQFMCSYVLGLADPRGLFASVHRGILRHGHSELDIRSAGDPLKSCDYQLSSFCQARGESLFNRFFLCHAKTCTQIPQKKKKGSNETWGTKIFAPTQKTANDLEILPNEVGTVVTHRTRIREDPEYHFQYKHIKCTEEILVALSTGVLRDEEGEKEVNMERRRNEGAGKREIPDKTRWSAASSGTIPTCENPDTWGGARSVKGAMEPAKGAVGDMYNQKVGAASPGRGNGECHSFYAFISFLDLSNTLILLSLVGQSVNYNDDSFFSAFEAKRRGSVKGDTATRIKSPIAAKRKALNWRAVFSSCCVYL</sequence>
<evidence type="ECO:0000313" key="2">
    <source>
        <dbReference type="EMBL" id="KAJ8869007.1"/>
    </source>
</evidence>
<feature type="compositionally biased region" description="Basic and acidic residues" evidence="1">
    <location>
        <begin position="1328"/>
        <end position="1351"/>
    </location>
</feature>
<protein>
    <submittedName>
        <fullName evidence="2">Uncharacterized protein</fullName>
    </submittedName>
</protein>
<dbReference type="Proteomes" id="UP001159363">
    <property type="component" value="Chromosome 13"/>
</dbReference>
<feature type="region of interest" description="Disordered" evidence="1">
    <location>
        <begin position="326"/>
        <end position="345"/>
    </location>
</feature>
<feature type="compositionally biased region" description="Polar residues" evidence="1">
    <location>
        <begin position="326"/>
        <end position="342"/>
    </location>
</feature>
<keyword evidence="3" id="KW-1185">Reference proteome</keyword>
<feature type="region of interest" description="Disordered" evidence="1">
    <location>
        <begin position="1328"/>
        <end position="1369"/>
    </location>
</feature>
<name>A0ABQ9GC00_9NEOP</name>
<proteinExistence type="predicted"/>
<organism evidence="2 3">
    <name type="scientific">Dryococelus australis</name>
    <dbReference type="NCBI Taxonomy" id="614101"/>
    <lineage>
        <taxon>Eukaryota</taxon>
        <taxon>Metazoa</taxon>
        <taxon>Ecdysozoa</taxon>
        <taxon>Arthropoda</taxon>
        <taxon>Hexapoda</taxon>
        <taxon>Insecta</taxon>
        <taxon>Pterygota</taxon>
        <taxon>Neoptera</taxon>
        <taxon>Polyneoptera</taxon>
        <taxon>Phasmatodea</taxon>
        <taxon>Verophasmatodea</taxon>
        <taxon>Anareolatae</taxon>
        <taxon>Phasmatidae</taxon>
        <taxon>Eurycanthinae</taxon>
        <taxon>Dryococelus</taxon>
    </lineage>
</organism>
<evidence type="ECO:0000256" key="1">
    <source>
        <dbReference type="SAM" id="MobiDB-lite"/>
    </source>
</evidence>
<dbReference type="EMBL" id="JARBHB010000014">
    <property type="protein sequence ID" value="KAJ8869007.1"/>
    <property type="molecule type" value="Genomic_DNA"/>
</dbReference>
<feature type="compositionally biased region" description="Polar residues" evidence="1">
    <location>
        <begin position="1353"/>
        <end position="1362"/>
    </location>
</feature>
<feature type="region of interest" description="Disordered" evidence="1">
    <location>
        <begin position="1116"/>
        <end position="1148"/>
    </location>
</feature>
<reference evidence="2 3" key="1">
    <citation type="submission" date="2023-02" db="EMBL/GenBank/DDBJ databases">
        <title>LHISI_Scaffold_Assembly.</title>
        <authorList>
            <person name="Stuart O.P."/>
            <person name="Cleave R."/>
            <person name="Magrath M.J.L."/>
            <person name="Mikheyev A.S."/>
        </authorList>
    </citation>
    <scope>NUCLEOTIDE SEQUENCE [LARGE SCALE GENOMIC DNA]</scope>
    <source>
        <strain evidence="2">Daus_M_001</strain>
        <tissue evidence="2">Leg muscle</tissue>
    </source>
</reference>
<feature type="region of interest" description="Disordered" evidence="1">
    <location>
        <begin position="668"/>
        <end position="742"/>
    </location>
</feature>